<organism evidence="2 3">
    <name type="scientific">Apiospora phragmitis</name>
    <dbReference type="NCBI Taxonomy" id="2905665"/>
    <lineage>
        <taxon>Eukaryota</taxon>
        <taxon>Fungi</taxon>
        <taxon>Dikarya</taxon>
        <taxon>Ascomycota</taxon>
        <taxon>Pezizomycotina</taxon>
        <taxon>Sordariomycetes</taxon>
        <taxon>Xylariomycetidae</taxon>
        <taxon>Amphisphaeriales</taxon>
        <taxon>Apiosporaceae</taxon>
        <taxon>Apiospora</taxon>
    </lineage>
</organism>
<proteinExistence type="predicted"/>
<sequence length="478" mass="51127">MNKFLTSALLVGSAVVSPISAACIKTYNGSATDVDVAIIGAGASGVYAAARLLDSNKTVVVLEQSDRIGGQTETYYDPTTGTPVNVGVKVFSNTTVTTDFLKRFDFPMGSLNVGETLATGTQYVDFATGRVLSNFTTTDPAAQAAAMQRYAAELAKYPNIKFGYNLGQPVPEDLVLPFGKFMEKHNLTGMAQTMFEFNSGYTPLLEIPALYILKYLNTYELQSLQSGQFIVAANGDSTTLYKNAAAFLGSRVVYGVRDMHIHRSSSAAKNGTGPMTITIGNSTTGPRTVRAKKLIFAAAPTLDNLRSTGLDLDATEADLFGKLSAGVFYSLVVEGTGVATANLRNRHPANPYGFPDQPFIYSVIPLPKTQGLAQVLLGSATPLTSAQVEARVTADIGRLPASLRGNSTTTPNVVDMAAHTWNVMAPVEDIKTGFYDRLEGLQGLKNTWYIGAAWATQSSTTIWEGLEQEFLPKLLATL</sequence>
<reference evidence="2 3" key="1">
    <citation type="submission" date="2023-01" db="EMBL/GenBank/DDBJ databases">
        <title>Analysis of 21 Apiospora genomes using comparative genomics revels a genus with tremendous synthesis potential of carbohydrate active enzymes and secondary metabolites.</title>
        <authorList>
            <person name="Sorensen T."/>
        </authorList>
    </citation>
    <scope>NUCLEOTIDE SEQUENCE [LARGE SCALE GENOMIC DNA]</scope>
    <source>
        <strain evidence="2 3">CBS 135458</strain>
    </source>
</reference>
<dbReference type="Gene3D" id="1.10.405.20">
    <property type="match status" value="1"/>
</dbReference>
<feature type="signal peptide" evidence="1">
    <location>
        <begin position="1"/>
        <end position="21"/>
    </location>
</feature>
<evidence type="ECO:0000256" key="1">
    <source>
        <dbReference type="SAM" id="SignalP"/>
    </source>
</evidence>
<dbReference type="PANTHER" id="PTHR10742:SF419">
    <property type="entry name" value="AMINE OXIDASE DOMAIN-CONTAINING PROTEIN-RELATED"/>
    <property type="match status" value="1"/>
</dbReference>
<name>A0ABR1VQD9_9PEZI</name>
<protein>
    <submittedName>
        <fullName evidence="2">Uncharacterized protein</fullName>
    </submittedName>
</protein>
<dbReference type="Gene3D" id="3.50.50.60">
    <property type="entry name" value="FAD/NAD(P)-binding domain"/>
    <property type="match status" value="1"/>
</dbReference>
<dbReference type="Pfam" id="PF13450">
    <property type="entry name" value="NAD_binding_8"/>
    <property type="match status" value="1"/>
</dbReference>
<dbReference type="PROSITE" id="PS51257">
    <property type="entry name" value="PROKAR_LIPOPROTEIN"/>
    <property type="match status" value="1"/>
</dbReference>
<dbReference type="Proteomes" id="UP001480595">
    <property type="component" value="Unassembled WGS sequence"/>
</dbReference>
<accession>A0ABR1VQD9</accession>
<evidence type="ECO:0000313" key="3">
    <source>
        <dbReference type="Proteomes" id="UP001480595"/>
    </source>
</evidence>
<dbReference type="PANTHER" id="PTHR10742">
    <property type="entry name" value="FLAVIN MONOAMINE OXIDASE"/>
    <property type="match status" value="1"/>
</dbReference>
<dbReference type="InterPro" id="IPR050281">
    <property type="entry name" value="Flavin_monoamine_oxidase"/>
</dbReference>
<dbReference type="Gene3D" id="3.30.70.1990">
    <property type="match status" value="1"/>
</dbReference>
<gene>
    <name evidence="2" type="ORF">PG994_004364</name>
</gene>
<dbReference type="EMBL" id="JAQQWL010000005">
    <property type="protein sequence ID" value="KAK8073465.1"/>
    <property type="molecule type" value="Genomic_DNA"/>
</dbReference>
<dbReference type="InterPro" id="IPR036188">
    <property type="entry name" value="FAD/NAD-bd_sf"/>
</dbReference>
<dbReference type="GeneID" id="92088836"/>
<dbReference type="RefSeq" id="XP_066717940.1">
    <property type="nucleotide sequence ID" value="XM_066855773.1"/>
</dbReference>
<evidence type="ECO:0000313" key="2">
    <source>
        <dbReference type="EMBL" id="KAK8073465.1"/>
    </source>
</evidence>
<comment type="caution">
    <text evidence="2">The sequence shown here is derived from an EMBL/GenBank/DDBJ whole genome shotgun (WGS) entry which is preliminary data.</text>
</comment>
<keyword evidence="1" id="KW-0732">Signal</keyword>
<keyword evidence="3" id="KW-1185">Reference proteome</keyword>
<dbReference type="SUPFAM" id="SSF51905">
    <property type="entry name" value="FAD/NAD(P)-binding domain"/>
    <property type="match status" value="1"/>
</dbReference>
<feature type="chain" id="PRO_5045751645" evidence="1">
    <location>
        <begin position="22"/>
        <end position="478"/>
    </location>
</feature>